<dbReference type="PANTHER" id="PTHR43848">
    <property type="entry name" value="PUTRESCINE TRANSPORT SYSTEM PERMEASE PROTEIN POTI"/>
    <property type="match status" value="1"/>
</dbReference>
<dbReference type="SUPFAM" id="SSF161098">
    <property type="entry name" value="MetI-like"/>
    <property type="match status" value="1"/>
</dbReference>
<dbReference type="EMBL" id="BMJD01000011">
    <property type="protein sequence ID" value="GGB40754.1"/>
    <property type="molecule type" value="Genomic_DNA"/>
</dbReference>
<evidence type="ECO:0000259" key="9">
    <source>
        <dbReference type="PROSITE" id="PS50928"/>
    </source>
</evidence>
<feature type="transmembrane region" description="Helical" evidence="8">
    <location>
        <begin position="66"/>
        <end position="88"/>
    </location>
</feature>
<reference evidence="10" key="2">
    <citation type="submission" date="2020-09" db="EMBL/GenBank/DDBJ databases">
        <authorList>
            <person name="Sun Q."/>
            <person name="Zhou Y."/>
        </authorList>
    </citation>
    <scope>NUCLEOTIDE SEQUENCE</scope>
    <source>
        <strain evidence="10">CGMCC 1.15454</strain>
    </source>
</reference>
<feature type="transmembrane region" description="Helical" evidence="8">
    <location>
        <begin position="175"/>
        <end position="197"/>
    </location>
</feature>
<keyword evidence="3 8" id="KW-0813">Transport</keyword>
<keyword evidence="7 8" id="KW-0472">Membrane</keyword>
<dbReference type="RefSeq" id="WP_088049309.1">
    <property type="nucleotide sequence ID" value="NZ_BMJD01000011.1"/>
</dbReference>
<dbReference type="CDD" id="cd06261">
    <property type="entry name" value="TM_PBP2"/>
    <property type="match status" value="1"/>
</dbReference>
<keyword evidence="11" id="KW-1185">Reference proteome</keyword>
<comment type="caution">
    <text evidence="10">The sequence shown here is derived from an EMBL/GenBank/DDBJ whole genome shotgun (WGS) entry which is preliminary data.</text>
</comment>
<dbReference type="InterPro" id="IPR035906">
    <property type="entry name" value="MetI-like_sf"/>
</dbReference>
<sequence>MRVKTKRILFVYSMLVFLFFYIPMIVLMIFSFNDSKLGTVWTGFTFDWYFKLIHDEQIINALKNSIIVTMITTLIASILGTLAALAIHRYKFFGKQVVNFLFYIPVVIPDIVVGVALLAIYGWLHVTLGVPTVIPGHVVITTSYVMLVVVARLYGFDSSLEEAAKDLGANSWQTFWKVTFPLIFPGVLAGALMAFTISLDEFVIAFFNTGPGSGTLPVLIYSMVRKGVSPEINALSTIMIFFIVIMVLVVGKRMTQTKK</sequence>
<dbReference type="AlphaFoldDB" id="A0A9W5X5J6"/>
<feature type="transmembrane region" description="Helical" evidence="8">
    <location>
        <begin position="136"/>
        <end position="154"/>
    </location>
</feature>
<dbReference type="Pfam" id="PF00528">
    <property type="entry name" value="BPD_transp_1"/>
    <property type="match status" value="1"/>
</dbReference>
<dbReference type="PROSITE" id="PS50928">
    <property type="entry name" value="ABC_TM1"/>
    <property type="match status" value="1"/>
</dbReference>
<evidence type="ECO:0000256" key="6">
    <source>
        <dbReference type="ARBA" id="ARBA00022989"/>
    </source>
</evidence>
<keyword evidence="5 8" id="KW-0812">Transmembrane</keyword>
<evidence type="ECO:0000256" key="2">
    <source>
        <dbReference type="ARBA" id="ARBA00007069"/>
    </source>
</evidence>
<accession>A0A9W5X5J6</accession>
<dbReference type="Gene3D" id="1.10.3720.10">
    <property type="entry name" value="MetI-like"/>
    <property type="match status" value="1"/>
</dbReference>
<name>A0A9W5X5J6_9BACI</name>
<evidence type="ECO:0000256" key="8">
    <source>
        <dbReference type="RuleBase" id="RU363032"/>
    </source>
</evidence>
<gene>
    <name evidence="10" type="ORF">GCM10011409_17820</name>
</gene>
<evidence type="ECO:0000256" key="4">
    <source>
        <dbReference type="ARBA" id="ARBA00022475"/>
    </source>
</evidence>
<proteinExistence type="inferred from homology"/>
<evidence type="ECO:0000256" key="5">
    <source>
        <dbReference type="ARBA" id="ARBA00022692"/>
    </source>
</evidence>
<organism evidence="10 11">
    <name type="scientific">Lentibacillus populi</name>
    <dbReference type="NCBI Taxonomy" id="1827502"/>
    <lineage>
        <taxon>Bacteria</taxon>
        <taxon>Bacillati</taxon>
        <taxon>Bacillota</taxon>
        <taxon>Bacilli</taxon>
        <taxon>Bacillales</taxon>
        <taxon>Bacillaceae</taxon>
        <taxon>Lentibacillus</taxon>
    </lineage>
</organism>
<comment type="subcellular location">
    <subcellularLocation>
        <location evidence="1 8">Cell membrane</location>
        <topology evidence="1 8">Multi-pass membrane protein</topology>
    </subcellularLocation>
</comment>
<keyword evidence="6 8" id="KW-1133">Transmembrane helix</keyword>
<feature type="domain" description="ABC transmembrane type-1" evidence="9">
    <location>
        <begin position="62"/>
        <end position="250"/>
    </location>
</feature>
<protein>
    <recommendedName>
        <fullName evidence="9">ABC transmembrane type-1 domain-containing protein</fullName>
    </recommendedName>
</protein>
<evidence type="ECO:0000256" key="7">
    <source>
        <dbReference type="ARBA" id="ARBA00023136"/>
    </source>
</evidence>
<evidence type="ECO:0000313" key="11">
    <source>
        <dbReference type="Proteomes" id="UP000621492"/>
    </source>
</evidence>
<dbReference type="Proteomes" id="UP000621492">
    <property type="component" value="Unassembled WGS sequence"/>
</dbReference>
<dbReference type="GO" id="GO:0005886">
    <property type="term" value="C:plasma membrane"/>
    <property type="evidence" value="ECO:0007669"/>
    <property type="project" value="UniProtKB-SubCell"/>
</dbReference>
<evidence type="ECO:0000313" key="10">
    <source>
        <dbReference type="EMBL" id="GGB40754.1"/>
    </source>
</evidence>
<reference evidence="10" key="1">
    <citation type="journal article" date="2014" name="Int. J. Syst. Evol. Microbiol.">
        <title>Complete genome sequence of Corynebacterium casei LMG S-19264T (=DSM 44701T), isolated from a smear-ripened cheese.</title>
        <authorList>
            <consortium name="US DOE Joint Genome Institute (JGI-PGF)"/>
            <person name="Walter F."/>
            <person name="Albersmeier A."/>
            <person name="Kalinowski J."/>
            <person name="Ruckert C."/>
        </authorList>
    </citation>
    <scope>NUCLEOTIDE SEQUENCE</scope>
    <source>
        <strain evidence="10">CGMCC 1.15454</strain>
    </source>
</reference>
<dbReference type="PANTHER" id="PTHR43848:SF2">
    <property type="entry name" value="PUTRESCINE TRANSPORT SYSTEM PERMEASE PROTEIN POTI"/>
    <property type="match status" value="1"/>
</dbReference>
<feature type="transmembrane region" description="Helical" evidence="8">
    <location>
        <begin position="232"/>
        <end position="251"/>
    </location>
</feature>
<comment type="similarity">
    <text evidence="2">Belongs to the binding-protein-dependent transport system permease family. CysTW subfamily.</text>
</comment>
<dbReference type="InterPro" id="IPR051789">
    <property type="entry name" value="Bact_Polyamine_Transport"/>
</dbReference>
<evidence type="ECO:0000256" key="3">
    <source>
        <dbReference type="ARBA" id="ARBA00022448"/>
    </source>
</evidence>
<dbReference type="GO" id="GO:0055085">
    <property type="term" value="P:transmembrane transport"/>
    <property type="evidence" value="ECO:0007669"/>
    <property type="project" value="InterPro"/>
</dbReference>
<feature type="transmembrane region" description="Helical" evidence="8">
    <location>
        <begin position="100"/>
        <end position="124"/>
    </location>
</feature>
<feature type="transmembrane region" description="Helical" evidence="8">
    <location>
        <begin position="9"/>
        <end position="32"/>
    </location>
</feature>
<dbReference type="InterPro" id="IPR000515">
    <property type="entry name" value="MetI-like"/>
</dbReference>
<keyword evidence="4" id="KW-1003">Cell membrane</keyword>
<evidence type="ECO:0000256" key="1">
    <source>
        <dbReference type="ARBA" id="ARBA00004651"/>
    </source>
</evidence>